<dbReference type="InterPro" id="IPR003607">
    <property type="entry name" value="HD/PDEase_dom"/>
</dbReference>
<dbReference type="EMBL" id="JAXOJX010000008">
    <property type="protein sequence ID" value="MDZ5456331.1"/>
    <property type="molecule type" value="Genomic_DNA"/>
</dbReference>
<organism evidence="2 3">
    <name type="scientific">Azohydromonas lata</name>
    <dbReference type="NCBI Taxonomy" id="45677"/>
    <lineage>
        <taxon>Bacteria</taxon>
        <taxon>Pseudomonadati</taxon>
        <taxon>Pseudomonadota</taxon>
        <taxon>Betaproteobacteria</taxon>
        <taxon>Burkholderiales</taxon>
        <taxon>Sphaerotilaceae</taxon>
        <taxon>Azohydromonas</taxon>
    </lineage>
</organism>
<dbReference type="SUPFAM" id="SSF109604">
    <property type="entry name" value="HD-domain/PDEase-like"/>
    <property type="match status" value="1"/>
</dbReference>
<dbReference type="CDD" id="cd00077">
    <property type="entry name" value="HDc"/>
    <property type="match status" value="1"/>
</dbReference>
<dbReference type="InterPro" id="IPR021812">
    <property type="entry name" value="DUF3391"/>
</dbReference>
<dbReference type="InterPro" id="IPR006675">
    <property type="entry name" value="HDIG_dom"/>
</dbReference>
<dbReference type="RefSeq" id="WP_066330520.1">
    <property type="nucleotide sequence ID" value="NZ_JAXOJX010000008.1"/>
</dbReference>
<comment type="caution">
    <text evidence="2">The sequence shown here is derived from an EMBL/GenBank/DDBJ whole genome shotgun (WGS) entry which is preliminary data.</text>
</comment>
<proteinExistence type="predicted"/>
<feature type="domain" description="HD-GYP" evidence="1">
    <location>
        <begin position="149"/>
        <end position="344"/>
    </location>
</feature>
<evidence type="ECO:0000313" key="2">
    <source>
        <dbReference type="EMBL" id="MDZ5456331.1"/>
    </source>
</evidence>
<evidence type="ECO:0000259" key="1">
    <source>
        <dbReference type="PROSITE" id="PS51832"/>
    </source>
</evidence>
<reference evidence="2 3" key="1">
    <citation type="submission" date="2023-11" db="EMBL/GenBank/DDBJ databases">
        <title>Draft genome of Azohydromonas lata strain H1 (DSM1123), a polyhydroxyalkanoate producer.</title>
        <authorList>
            <person name="Traversa D."/>
            <person name="D'Addabbo P."/>
            <person name="Pazzani C."/>
            <person name="Manzari C."/>
            <person name="Chiara M."/>
            <person name="Scrascia M."/>
        </authorList>
    </citation>
    <scope>NUCLEOTIDE SEQUENCE [LARGE SCALE GENOMIC DNA]</scope>
    <source>
        <strain evidence="2 3">H1</strain>
    </source>
</reference>
<dbReference type="Proteomes" id="UP001293718">
    <property type="component" value="Unassembled WGS sequence"/>
</dbReference>
<dbReference type="Pfam" id="PF11871">
    <property type="entry name" value="DUF3391"/>
    <property type="match status" value="1"/>
</dbReference>
<sequence length="429" mass="46771">MSLPETIDVRDLRLGMFVQLDLSWIAHPFPLSSFVISSEAQIATIRGLGLRRVRWDPSRSELSPAAASAPAPVAAAAPAPTVAPVAEEPAEAARRQRRQAVAAQRSAQLQCERCYAEAIRGWRDASELLRGGDADAARRHTENLTGELLRQMLSDPESCIRLLTEGAGDRASAHALNVTVLSLLLGRLLNLNEAALLSLGQGALLHDIGKIDLPDRVRCVQEHFTAAETKLYREHVSLGVVHGRRMALDPGALLVIAQHHEFADGSGFPQRLELAKLSQAARIVALANRYDNLCNPPLAAMALTPHEALSLLFAQGQTRFDAKLLGAFVRMMGVYPPGSVVQLTDERYALVASVNAGRPLKPRVLVHDPRVPREEALVLDLEREPGLGIRRSLKPAQLPREAQQYLSPNQRVAYFFDAGPAPLVQERVA</sequence>
<dbReference type="PANTHER" id="PTHR45228:SF4">
    <property type="entry name" value="LIPOPROTEIN"/>
    <property type="match status" value="1"/>
</dbReference>
<dbReference type="Pfam" id="PF13487">
    <property type="entry name" value="HD_5"/>
    <property type="match status" value="1"/>
</dbReference>
<dbReference type="InterPro" id="IPR037522">
    <property type="entry name" value="HD_GYP_dom"/>
</dbReference>
<dbReference type="SMART" id="SM00471">
    <property type="entry name" value="HDc"/>
    <property type="match status" value="1"/>
</dbReference>
<dbReference type="PROSITE" id="PS51832">
    <property type="entry name" value="HD_GYP"/>
    <property type="match status" value="1"/>
</dbReference>
<gene>
    <name evidence="2" type="ORF">SM757_07065</name>
</gene>
<protein>
    <submittedName>
        <fullName evidence="2">DUF3391 domain-containing protein</fullName>
    </submittedName>
</protein>
<accession>A0ABU5IB60</accession>
<evidence type="ECO:0000313" key="3">
    <source>
        <dbReference type="Proteomes" id="UP001293718"/>
    </source>
</evidence>
<dbReference type="Gene3D" id="1.10.3210.10">
    <property type="entry name" value="Hypothetical protein af1432"/>
    <property type="match status" value="1"/>
</dbReference>
<dbReference type="InterPro" id="IPR052020">
    <property type="entry name" value="Cyclic_di-GMP/3'3'-cGAMP_PDE"/>
</dbReference>
<name>A0ABU5IB60_9BURK</name>
<dbReference type="PANTHER" id="PTHR45228">
    <property type="entry name" value="CYCLIC DI-GMP PHOSPHODIESTERASE TM_0186-RELATED"/>
    <property type="match status" value="1"/>
</dbReference>
<keyword evidence="3" id="KW-1185">Reference proteome</keyword>
<dbReference type="NCBIfam" id="TIGR00277">
    <property type="entry name" value="HDIG"/>
    <property type="match status" value="1"/>
</dbReference>